<dbReference type="InterPro" id="IPR051396">
    <property type="entry name" value="Bact_Antivir_Def_Nuclease"/>
</dbReference>
<dbReference type="PANTHER" id="PTHR43581:SF2">
    <property type="entry name" value="EXCINUCLEASE ATPASE SUBUNIT"/>
    <property type="match status" value="1"/>
</dbReference>
<protein>
    <recommendedName>
        <fullName evidence="1">AAA+ ATPase domain-containing protein</fullName>
    </recommendedName>
</protein>
<dbReference type="EMBL" id="CP012098">
    <property type="protein sequence ID" value="AQP39602.1"/>
    <property type="molecule type" value="Genomic_DNA"/>
</dbReference>
<dbReference type="Pfam" id="PF13304">
    <property type="entry name" value="AAA_21"/>
    <property type="match status" value="1"/>
</dbReference>
<dbReference type="GO" id="GO:0005524">
    <property type="term" value="F:ATP binding"/>
    <property type="evidence" value="ECO:0007669"/>
    <property type="project" value="InterPro"/>
</dbReference>
<gene>
    <name evidence="2" type="ORF">DO83_08400</name>
</gene>
<proteinExistence type="predicted"/>
<dbReference type="InterPro" id="IPR027417">
    <property type="entry name" value="P-loop_NTPase"/>
</dbReference>
<evidence type="ECO:0000313" key="2">
    <source>
        <dbReference type="EMBL" id="AQP39602.1"/>
    </source>
</evidence>
<sequence length="414" mass="48560">MKEYFISEIDIEKLYHLSDIKIKLDSNKRQHLLLTGKNGSGKTSLLLEIEKFLRAINDEKLSQVFDQYPTWINEAKKKVLSASSDSEKYAADKDLKQCLGFLKKYSDGVQINLNQYEGLEMMYHNGKFITAYFPSERKAQFMRPNGVENITLENTYGIDESAGDILLKYMVHLKTQQAYARNEGDQTTTNQIQKWFDRFDSALQILLDEESIHIEYDYKKYNFKIRQNGREPFSFNELSDGYSSVIYIVSDLILRMDKNWLLEDKISEYDYQGIVLIDELETHLHIELQKKIFPFLTKFFPRIQFIVTTHSPYILNSISNAKAYDLERQVELDNLSGFSSDDLAEGYFEADAYSDELKNSLNRYEELCLRNDLTEDERAERAEIRIKFKNISTELSGVAKERFEDIERRRKAND</sequence>
<organism evidence="2 3">
    <name type="scientific">Anaerostipes hadrus</name>
    <dbReference type="NCBI Taxonomy" id="649756"/>
    <lineage>
        <taxon>Bacteria</taxon>
        <taxon>Bacillati</taxon>
        <taxon>Bacillota</taxon>
        <taxon>Clostridia</taxon>
        <taxon>Lachnospirales</taxon>
        <taxon>Lachnospiraceae</taxon>
        <taxon>Anaerostipes</taxon>
    </lineage>
</organism>
<evidence type="ECO:0000259" key="1">
    <source>
        <dbReference type="SMART" id="SM00382"/>
    </source>
</evidence>
<evidence type="ECO:0000313" key="3">
    <source>
        <dbReference type="Proteomes" id="UP000188159"/>
    </source>
</evidence>
<dbReference type="InterPro" id="IPR003959">
    <property type="entry name" value="ATPase_AAA_core"/>
</dbReference>
<dbReference type="GO" id="GO:0016887">
    <property type="term" value="F:ATP hydrolysis activity"/>
    <property type="evidence" value="ECO:0007669"/>
    <property type="project" value="InterPro"/>
</dbReference>
<dbReference type="SMART" id="SM00382">
    <property type="entry name" value="AAA"/>
    <property type="match status" value="1"/>
</dbReference>
<dbReference type="PANTHER" id="PTHR43581">
    <property type="entry name" value="ATP/GTP PHOSPHATASE"/>
    <property type="match status" value="1"/>
</dbReference>
<dbReference type="Gene3D" id="3.40.50.300">
    <property type="entry name" value="P-loop containing nucleotide triphosphate hydrolases"/>
    <property type="match status" value="1"/>
</dbReference>
<dbReference type="SUPFAM" id="SSF52540">
    <property type="entry name" value="P-loop containing nucleoside triphosphate hydrolases"/>
    <property type="match status" value="1"/>
</dbReference>
<dbReference type="AlphaFoldDB" id="A0A1Q2C776"/>
<name>A0A1Q2C776_ANAHA</name>
<accession>A0A1Q2C776</accession>
<feature type="domain" description="AAA+ ATPase" evidence="1">
    <location>
        <begin position="28"/>
        <end position="336"/>
    </location>
</feature>
<reference evidence="2 3" key="1">
    <citation type="journal article" date="2016" name="Sci. Rep.">
        <title>Accelerated dysbiosis of gut microbiota during aggravation of DSS-induced colitis by a butyrate-producing bacterium.</title>
        <authorList>
            <person name="Zhang Q."/>
            <person name="Wu Y."/>
            <person name="Wang J."/>
            <person name="Wu G."/>
            <person name="Long W."/>
            <person name="Xue Z."/>
            <person name="Wang L."/>
            <person name="Zhang X."/>
            <person name="Pang X."/>
            <person name="Zhao Y."/>
            <person name="Zhao L."/>
            <person name="Zhang C."/>
        </authorList>
    </citation>
    <scope>NUCLEOTIDE SEQUENCE [LARGE SCALE GENOMIC DNA]</scope>
    <source>
        <strain evidence="2 3">BPB5</strain>
    </source>
</reference>
<dbReference type="RefSeq" id="WP_158520183.1">
    <property type="nucleotide sequence ID" value="NZ_CP012098.1"/>
</dbReference>
<dbReference type="Proteomes" id="UP000188159">
    <property type="component" value="Chromosome"/>
</dbReference>
<dbReference type="InterPro" id="IPR003593">
    <property type="entry name" value="AAA+_ATPase"/>
</dbReference>